<sequence>MARERNQNSTFDEIDKLLADEEFCRAVDALNDNTDITVHSSTQTTPDPLNTAFIEDTNLNEHQQSNLSQQQSQTINDASAILRELAEIATDHEHERIDQPLPTTTTTTTKGNLVEIVDLLSSTSRTIDLCTPTPTPTPTSTPTTIDLCTPTPATIDLCTPAPVTIDLDSPQIPSNTNTTDSPLHLSPK</sequence>
<evidence type="ECO:0000256" key="1">
    <source>
        <dbReference type="SAM" id="MobiDB-lite"/>
    </source>
</evidence>
<reference evidence="3" key="1">
    <citation type="submission" date="2021-02" db="EMBL/GenBank/DDBJ databases">
        <authorList>
            <person name="Nowell W R."/>
        </authorList>
    </citation>
    <scope>NUCLEOTIDE SEQUENCE</scope>
</reference>
<keyword evidence="4" id="KW-1185">Reference proteome</keyword>
<protein>
    <submittedName>
        <fullName evidence="3">Uncharacterized protein</fullName>
    </submittedName>
</protein>
<evidence type="ECO:0000313" key="2">
    <source>
        <dbReference type="EMBL" id="CAF1324515.1"/>
    </source>
</evidence>
<name>A0A815ZQG5_9BILA</name>
<dbReference type="EMBL" id="CAJNOL010004424">
    <property type="protein sequence ID" value="CAF1587759.1"/>
    <property type="molecule type" value="Genomic_DNA"/>
</dbReference>
<organism evidence="3 4">
    <name type="scientific">Rotaria sordida</name>
    <dbReference type="NCBI Taxonomy" id="392033"/>
    <lineage>
        <taxon>Eukaryota</taxon>
        <taxon>Metazoa</taxon>
        <taxon>Spiralia</taxon>
        <taxon>Gnathifera</taxon>
        <taxon>Rotifera</taxon>
        <taxon>Eurotatoria</taxon>
        <taxon>Bdelloidea</taxon>
        <taxon>Philodinida</taxon>
        <taxon>Philodinidae</taxon>
        <taxon>Rotaria</taxon>
    </lineage>
</organism>
<dbReference type="AlphaFoldDB" id="A0A815ZQG5"/>
<dbReference type="EMBL" id="CAJNOH010003129">
    <property type="protein sequence ID" value="CAF1324515.1"/>
    <property type="molecule type" value="Genomic_DNA"/>
</dbReference>
<gene>
    <name evidence="3" type="ORF">JXQ802_LOCUS46914</name>
    <name evidence="2" type="ORF">PYM288_LOCUS31088</name>
</gene>
<dbReference type="Proteomes" id="UP000663854">
    <property type="component" value="Unassembled WGS sequence"/>
</dbReference>
<evidence type="ECO:0000313" key="3">
    <source>
        <dbReference type="EMBL" id="CAF1587759.1"/>
    </source>
</evidence>
<proteinExistence type="predicted"/>
<feature type="compositionally biased region" description="Polar residues" evidence="1">
    <location>
        <begin position="171"/>
        <end position="181"/>
    </location>
</feature>
<comment type="caution">
    <text evidence="3">The sequence shown here is derived from an EMBL/GenBank/DDBJ whole genome shotgun (WGS) entry which is preliminary data.</text>
</comment>
<feature type="region of interest" description="Disordered" evidence="1">
    <location>
        <begin position="167"/>
        <end position="188"/>
    </location>
</feature>
<evidence type="ECO:0000313" key="4">
    <source>
        <dbReference type="Proteomes" id="UP000663870"/>
    </source>
</evidence>
<accession>A0A815ZQG5</accession>
<dbReference type="Proteomes" id="UP000663870">
    <property type="component" value="Unassembled WGS sequence"/>
</dbReference>